<evidence type="ECO:0000313" key="2">
    <source>
        <dbReference type="Proteomes" id="UP000055024"/>
    </source>
</evidence>
<organism evidence="1 2">
    <name type="scientific">Trichinella zimbabwensis</name>
    <dbReference type="NCBI Taxonomy" id="268475"/>
    <lineage>
        <taxon>Eukaryota</taxon>
        <taxon>Metazoa</taxon>
        <taxon>Ecdysozoa</taxon>
        <taxon>Nematoda</taxon>
        <taxon>Enoplea</taxon>
        <taxon>Dorylaimia</taxon>
        <taxon>Trichinellida</taxon>
        <taxon>Trichinellidae</taxon>
        <taxon>Trichinella</taxon>
    </lineage>
</organism>
<proteinExistence type="predicted"/>
<dbReference type="AlphaFoldDB" id="A0A0V1HTF2"/>
<protein>
    <submittedName>
        <fullName evidence="1">Uncharacterized protein</fullName>
    </submittedName>
</protein>
<gene>
    <name evidence="1" type="ORF">T11_6905</name>
</gene>
<sequence>MNLILKNCILIQKRQFQLKPLLQSWSLADSLSTLSAARCCDSSAYRASSSFTPYTLTQLANSGNVEKFSDEDNS</sequence>
<dbReference type="EMBL" id="JYDP01000029">
    <property type="protein sequence ID" value="KRZ13814.1"/>
    <property type="molecule type" value="Genomic_DNA"/>
</dbReference>
<keyword evidence="2" id="KW-1185">Reference proteome</keyword>
<reference evidence="1 2" key="1">
    <citation type="submission" date="2015-01" db="EMBL/GenBank/DDBJ databases">
        <title>Evolution of Trichinella species and genotypes.</title>
        <authorList>
            <person name="Korhonen P.K."/>
            <person name="Edoardo P."/>
            <person name="Giuseppe L.R."/>
            <person name="Gasser R.B."/>
        </authorList>
    </citation>
    <scope>NUCLEOTIDE SEQUENCE [LARGE SCALE GENOMIC DNA]</scope>
    <source>
        <strain evidence="1">ISS1029</strain>
    </source>
</reference>
<evidence type="ECO:0000313" key="1">
    <source>
        <dbReference type="EMBL" id="KRZ13814.1"/>
    </source>
</evidence>
<accession>A0A0V1HTF2</accession>
<comment type="caution">
    <text evidence="1">The sequence shown here is derived from an EMBL/GenBank/DDBJ whole genome shotgun (WGS) entry which is preliminary data.</text>
</comment>
<name>A0A0V1HTF2_9BILA</name>
<dbReference type="Proteomes" id="UP000055024">
    <property type="component" value="Unassembled WGS sequence"/>
</dbReference>